<dbReference type="OrthoDB" id="3097870at2759"/>
<sequence>FDEDNLQELTSWQAMLECWTEYVKATDSYILIGQVWIGGDVYTSSEAKAQVSPEAIMSTWLGDPTPNAPTWVRWACDDYETEVISLEEGIRGMSRLARNHCNAAV</sequence>
<name>A0A9P7GFM3_9AGAR</name>
<protein>
    <submittedName>
        <fullName evidence="1">Uncharacterized protein</fullName>
    </submittedName>
</protein>
<dbReference type="AlphaFoldDB" id="A0A9P7GFM3"/>
<reference evidence="1" key="2">
    <citation type="submission" date="2021-10" db="EMBL/GenBank/DDBJ databases">
        <title>Phylogenomics reveals ancestral predisposition of the termite-cultivated fungus Termitomyces towards a domesticated lifestyle.</title>
        <authorList>
            <person name="Auxier B."/>
            <person name="Grum-Grzhimaylo A."/>
            <person name="Cardenas M.E."/>
            <person name="Lodge J.D."/>
            <person name="Laessoe T."/>
            <person name="Pedersen O."/>
            <person name="Smith M.E."/>
            <person name="Kuyper T.W."/>
            <person name="Franco-Molano E.A."/>
            <person name="Baroni T.J."/>
            <person name="Aanen D.K."/>
        </authorList>
    </citation>
    <scope>NUCLEOTIDE SEQUENCE</scope>
    <source>
        <strain evidence="1">D49</strain>
    </source>
</reference>
<proteinExistence type="predicted"/>
<accession>A0A9P7GFM3</accession>
<feature type="non-terminal residue" evidence="1">
    <location>
        <position position="1"/>
    </location>
</feature>
<dbReference type="Proteomes" id="UP000717328">
    <property type="component" value="Unassembled WGS sequence"/>
</dbReference>
<keyword evidence="2" id="KW-1185">Reference proteome</keyword>
<feature type="non-terminal residue" evidence="1">
    <location>
        <position position="105"/>
    </location>
</feature>
<evidence type="ECO:0000313" key="2">
    <source>
        <dbReference type="Proteomes" id="UP000717328"/>
    </source>
</evidence>
<gene>
    <name evidence="1" type="ORF">H0H81_006516</name>
</gene>
<dbReference type="EMBL" id="JABCKI010001688">
    <property type="protein sequence ID" value="KAG5649071.1"/>
    <property type="molecule type" value="Genomic_DNA"/>
</dbReference>
<organism evidence="1 2">
    <name type="scientific">Sphagnurus paluster</name>
    <dbReference type="NCBI Taxonomy" id="117069"/>
    <lineage>
        <taxon>Eukaryota</taxon>
        <taxon>Fungi</taxon>
        <taxon>Dikarya</taxon>
        <taxon>Basidiomycota</taxon>
        <taxon>Agaricomycotina</taxon>
        <taxon>Agaricomycetes</taxon>
        <taxon>Agaricomycetidae</taxon>
        <taxon>Agaricales</taxon>
        <taxon>Tricholomatineae</taxon>
        <taxon>Lyophyllaceae</taxon>
        <taxon>Sphagnurus</taxon>
    </lineage>
</organism>
<comment type="caution">
    <text evidence="1">The sequence shown here is derived from an EMBL/GenBank/DDBJ whole genome shotgun (WGS) entry which is preliminary data.</text>
</comment>
<reference evidence="1" key="1">
    <citation type="submission" date="2021-02" db="EMBL/GenBank/DDBJ databases">
        <authorList>
            <person name="Nieuwenhuis M."/>
            <person name="Van De Peppel L.J.J."/>
        </authorList>
    </citation>
    <scope>NUCLEOTIDE SEQUENCE</scope>
    <source>
        <strain evidence="1">D49</strain>
    </source>
</reference>
<evidence type="ECO:0000313" key="1">
    <source>
        <dbReference type="EMBL" id="KAG5649071.1"/>
    </source>
</evidence>